<sequence length="223" mass="24949">MISSLGSFFERTVQELDFKDGYCAVTDINSLGILIEYWGSGRETTDGVVGLEALAESVVGSGPGRCCGARRRNCSWNSRSSSRSPSRTLGLGILDGFDFLGVVDAMFSQKASVRPFGIAWYSTFFTLGNKKVIEIEEVIEVEEVEEEVEVIVEHSQQQELRQEDTWNLRGQESQENYNNESSGLAISFVAETRDLKCETTSIGIIIIIRNKDFFGNNNRERIF</sequence>
<evidence type="ECO:0000313" key="2">
    <source>
        <dbReference type="Proteomes" id="UP000233469"/>
    </source>
</evidence>
<dbReference type="Proteomes" id="UP000233469">
    <property type="component" value="Unassembled WGS sequence"/>
</dbReference>
<reference evidence="1 2" key="1">
    <citation type="submission" date="2016-04" db="EMBL/GenBank/DDBJ databases">
        <title>Genome analyses suggest a sexual origin of heterokaryosis in a supposedly ancient asexual fungus.</title>
        <authorList>
            <person name="Ropars J."/>
            <person name="Sedzielewska K."/>
            <person name="Noel J."/>
            <person name="Charron P."/>
            <person name="Farinelli L."/>
            <person name="Marton T."/>
            <person name="Kruger M."/>
            <person name="Pelin A."/>
            <person name="Brachmann A."/>
            <person name="Corradi N."/>
        </authorList>
    </citation>
    <scope>NUCLEOTIDE SEQUENCE [LARGE SCALE GENOMIC DNA]</scope>
    <source>
        <strain evidence="1 2">C2</strain>
    </source>
</reference>
<gene>
    <name evidence="1" type="ORF">RhiirC2_811233</name>
</gene>
<dbReference type="EMBL" id="LLXL01001473">
    <property type="protein sequence ID" value="PKK64283.1"/>
    <property type="molecule type" value="Genomic_DNA"/>
</dbReference>
<dbReference type="VEuPathDB" id="FungiDB:FUN_021080"/>
<protein>
    <submittedName>
        <fullName evidence="1">Uncharacterized protein</fullName>
    </submittedName>
</protein>
<comment type="caution">
    <text evidence="1">The sequence shown here is derived from an EMBL/GenBank/DDBJ whole genome shotgun (WGS) entry which is preliminary data.</text>
</comment>
<accession>A0A2N1MRN4</accession>
<dbReference type="VEuPathDB" id="FungiDB:RhiirFUN_000026"/>
<proteinExistence type="predicted"/>
<name>A0A2N1MRN4_9GLOM</name>
<evidence type="ECO:0000313" key="1">
    <source>
        <dbReference type="EMBL" id="PKK64283.1"/>
    </source>
</evidence>
<dbReference type="AlphaFoldDB" id="A0A2N1MRN4"/>
<organism evidence="1 2">
    <name type="scientific">Rhizophagus irregularis</name>
    <dbReference type="NCBI Taxonomy" id="588596"/>
    <lineage>
        <taxon>Eukaryota</taxon>
        <taxon>Fungi</taxon>
        <taxon>Fungi incertae sedis</taxon>
        <taxon>Mucoromycota</taxon>
        <taxon>Glomeromycotina</taxon>
        <taxon>Glomeromycetes</taxon>
        <taxon>Glomerales</taxon>
        <taxon>Glomeraceae</taxon>
        <taxon>Rhizophagus</taxon>
    </lineage>
</organism>
<reference evidence="1 2" key="2">
    <citation type="submission" date="2017-10" db="EMBL/GenBank/DDBJ databases">
        <title>Extensive intraspecific genome diversity in a model arbuscular mycorrhizal fungus.</title>
        <authorList>
            <person name="Chen E.C.H."/>
            <person name="Morin E."/>
            <person name="Baudet D."/>
            <person name="Noel J."/>
            <person name="Ndikumana S."/>
            <person name="Charron P."/>
            <person name="St-Onge C."/>
            <person name="Giorgi J."/>
            <person name="Grigoriev I.V."/>
            <person name="Roux C."/>
            <person name="Martin F.M."/>
            <person name="Corradi N."/>
        </authorList>
    </citation>
    <scope>NUCLEOTIDE SEQUENCE [LARGE SCALE GENOMIC DNA]</scope>
    <source>
        <strain evidence="1 2">C2</strain>
    </source>
</reference>